<dbReference type="Proteomes" id="UP001259832">
    <property type="component" value="Unassembled WGS sequence"/>
</dbReference>
<comment type="caution">
    <text evidence="1">The sequence shown here is derived from an EMBL/GenBank/DDBJ whole genome shotgun (WGS) entry which is preliminary data.</text>
</comment>
<sequence length="84" mass="9548">MGARSLITIKEWKTVALLKGVIKVKKHDTIKALAQAGNLKQLRFRVAKDKLNEVLDKNKKAKKSVGRTSFSYVSFREIDTNFVE</sequence>
<organism evidence="1 2">
    <name type="scientific">Phytophthora citrophthora</name>
    <dbReference type="NCBI Taxonomy" id="4793"/>
    <lineage>
        <taxon>Eukaryota</taxon>
        <taxon>Sar</taxon>
        <taxon>Stramenopiles</taxon>
        <taxon>Oomycota</taxon>
        <taxon>Peronosporomycetes</taxon>
        <taxon>Peronosporales</taxon>
        <taxon>Peronosporaceae</taxon>
        <taxon>Phytophthora</taxon>
    </lineage>
</organism>
<proteinExistence type="predicted"/>
<keyword evidence="2" id="KW-1185">Reference proteome</keyword>
<dbReference type="EMBL" id="JASMQC010000007">
    <property type="protein sequence ID" value="KAK1943504.1"/>
    <property type="molecule type" value="Genomic_DNA"/>
</dbReference>
<dbReference type="AlphaFoldDB" id="A0AAD9GS06"/>
<reference evidence="1" key="1">
    <citation type="submission" date="2023-08" db="EMBL/GenBank/DDBJ databases">
        <title>Reference Genome Resource for the Citrus Pathogen Phytophthora citrophthora.</title>
        <authorList>
            <person name="Moller H."/>
            <person name="Coetzee B."/>
            <person name="Rose L.J."/>
            <person name="Van Niekerk J.M."/>
        </authorList>
    </citation>
    <scope>NUCLEOTIDE SEQUENCE</scope>
    <source>
        <strain evidence="1">STE-U-9442</strain>
    </source>
</reference>
<evidence type="ECO:0000313" key="2">
    <source>
        <dbReference type="Proteomes" id="UP001259832"/>
    </source>
</evidence>
<gene>
    <name evidence="1" type="ORF">P3T76_004900</name>
</gene>
<name>A0AAD9GS06_9STRA</name>
<accession>A0AAD9GS06</accession>
<protein>
    <submittedName>
        <fullName evidence="1">Uncharacterized protein</fullName>
    </submittedName>
</protein>
<evidence type="ECO:0000313" key="1">
    <source>
        <dbReference type="EMBL" id="KAK1943504.1"/>
    </source>
</evidence>